<evidence type="ECO:0000256" key="5">
    <source>
        <dbReference type="ARBA" id="ARBA00022777"/>
    </source>
</evidence>
<keyword evidence="11" id="KW-1185">Reference proteome</keyword>
<dbReference type="SUPFAM" id="SSF52172">
    <property type="entry name" value="CheY-like"/>
    <property type="match status" value="1"/>
</dbReference>
<dbReference type="InterPro" id="IPR003594">
    <property type="entry name" value="HATPase_dom"/>
</dbReference>
<dbReference type="Pfam" id="PF00512">
    <property type="entry name" value="HisKA"/>
    <property type="match status" value="1"/>
</dbReference>
<dbReference type="InterPro" id="IPR003018">
    <property type="entry name" value="GAF"/>
</dbReference>
<dbReference type="GO" id="GO:0005524">
    <property type="term" value="F:ATP binding"/>
    <property type="evidence" value="ECO:0007669"/>
    <property type="project" value="UniProtKB-KW"/>
</dbReference>
<feature type="modified residue" description="4-aspartylphosphate" evidence="6">
    <location>
        <position position="823"/>
    </location>
</feature>
<feature type="transmembrane region" description="Helical" evidence="7">
    <location>
        <begin position="61"/>
        <end position="81"/>
    </location>
</feature>
<dbReference type="SUPFAM" id="SSF55781">
    <property type="entry name" value="GAF domain-like"/>
    <property type="match status" value="1"/>
</dbReference>
<dbReference type="Pfam" id="PF00072">
    <property type="entry name" value="Response_reg"/>
    <property type="match status" value="1"/>
</dbReference>
<dbReference type="Gene3D" id="3.40.50.2300">
    <property type="match status" value="1"/>
</dbReference>
<dbReference type="PROSITE" id="PS50110">
    <property type="entry name" value="RESPONSE_REGULATORY"/>
    <property type="match status" value="1"/>
</dbReference>
<dbReference type="Proteomes" id="UP001597463">
    <property type="component" value="Unassembled WGS sequence"/>
</dbReference>
<dbReference type="EMBL" id="JBHUMV010000009">
    <property type="protein sequence ID" value="MFD2756054.1"/>
    <property type="molecule type" value="Genomic_DNA"/>
</dbReference>
<dbReference type="RefSeq" id="WP_083526675.1">
    <property type="nucleotide sequence ID" value="NZ_BCNT01000009.1"/>
</dbReference>
<gene>
    <name evidence="10" type="ORF">ACFSW6_18450</name>
</gene>
<dbReference type="Gene3D" id="3.30.450.20">
    <property type="entry name" value="PAS domain"/>
    <property type="match status" value="2"/>
</dbReference>
<sequence>MKPKSKRWSNVRARLLGPEAGSSVLSLSLGGKWLGMGLLAVGLVSGIALAWFHTHDFLHRLLPFIFLGMGFLLLYLSRFFYKEKFHTKVVEERLALVTEGTGIGVFDIDLRKQTVFASPALLNLFGIPVTAQDINFSAIQQYLPENFLNECIAFFWIKAAEGRIAYEHETSIPAADHGNTGLLIRARIERSKGYPIRLYGACLDITERKVIDSQLISTQHKLNQQLSDLGHLHELSTQLLEIPDLKTQLKTILSTLVQFHGAAMGLISLYDIRKNQLKIGANVGIDLKLLSQVSRFGGTNACIDACLEKSRIIIEDTESSSQFHACRDIALSLGFRAIHCTPLISHQGEVLGTLSIFLPDPRRPTLRECTLADICARKAVLFIERDRAQKDLEDSQGRFEAVLDASGAPFIILEPVRKKREIVNFRWKYINRAAARAFGQLPSELMKHEVLETLSYMSAGSPEFYHCIKVIETQRTSEFDTAYVQGEKTRWFHCIASPIHGGIAIWFADISERIRNEQLLRHSDKRKDEFLATLAHELRNPLAPIQQAAQLLVAAPVTDTQRQWASAVIDRQVKRMGALLDDLLDVPRISRGTLTLKKTLSSVSDIVASAVETALPNIEAKSHHLAVHNNAPSVVLEVDTLRIAQVIANLLNNAAKYTDSGGNIILQTRIHADELIIEVSDNGIGIPSESVSEVFHMFTQLHHTEDRIGGGLGIGLALSKGLIELHGGSISAHSAGLGKGSTFTLKLPVKSDIQSLSPITRFEEETPFETPSRKILIADDNQDALETLGALLIAEGHEVHHAHDGENALRIWHEQHPDVCLLDIGMPKMTGYEVARQIRASAEGSSTLLLALTGWGQSQDRQASLKAGFDHHLTKPVSPKQISQLLKKHSLQDASAPPSPLR</sequence>
<dbReference type="PRINTS" id="PR00344">
    <property type="entry name" value="BCTRLSENSOR"/>
</dbReference>
<name>A0ABW5UT12_9BURK</name>
<keyword evidence="7" id="KW-0812">Transmembrane</keyword>
<comment type="catalytic activity">
    <reaction evidence="1">
        <text>ATP + protein L-histidine = ADP + protein N-phospho-L-histidine.</text>
        <dbReference type="EC" id="2.7.13.3"/>
    </reaction>
</comment>
<evidence type="ECO:0000313" key="11">
    <source>
        <dbReference type="Proteomes" id="UP001597463"/>
    </source>
</evidence>
<feature type="domain" description="Response regulatory" evidence="9">
    <location>
        <begin position="774"/>
        <end position="890"/>
    </location>
</feature>
<dbReference type="CDD" id="cd00082">
    <property type="entry name" value="HisKA"/>
    <property type="match status" value="1"/>
</dbReference>
<evidence type="ECO:0000256" key="3">
    <source>
        <dbReference type="ARBA" id="ARBA00022553"/>
    </source>
</evidence>
<feature type="domain" description="Histidine kinase" evidence="8">
    <location>
        <begin position="533"/>
        <end position="751"/>
    </location>
</feature>
<dbReference type="SUPFAM" id="SSF55785">
    <property type="entry name" value="PYP-like sensor domain (PAS domain)"/>
    <property type="match status" value="2"/>
</dbReference>
<dbReference type="PANTHER" id="PTHR43547">
    <property type="entry name" value="TWO-COMPONENT HISTIDINE KINASE"/>
    <property type="match status" value="1"/>
</dbReference>
<keyword evidence="4" id="KW-0808">Transferase</keyword>
<feature type="transmembrane region" description="Helical" evidence="7">
    <location>
        <begin position="33"/>
        <end position="52"/>
    </location>
</feature>
<dbReference type="Gene3D" id="3.30.450.40">
    <property type="match status" value="1"/>
</dbReference>
<evidence type="ECO:0000256" key="2">
    <source>
        <dbReference type="ARBA" id="ARBA00012438"/>
    </source>
</evidence>
<evidence type="ECO:0000256" key="4">
    <source>
        <dbReference type="ARBA" id="ARBA00022679"/>
    </source>
</evidence>
<evidence type="ECO:0000256" key="6">
    <source>
        <dbReference type="PROSITE-ProRule" id="PRU00169"/>
    </source>
</evidence>
<keyword evidence="3 6" id="KW-0597">Phosphoprotein</keyword>
<dbReference type="PANTHER" id="PTHR43547:SF2">
    <property type="entry name" value="HYBRID SIGNAL TRANSDUCTION HISTIDINE KINASE C"/>
    <property type="match status" value="1"/>
</dbReference>
<comment type="caution">
    <text evidence="10">The sequence shown here is derived from an EMBL/GenBank/DDBJ whole genome shotgun (WGS) entry which is preliminary data.</text>
</comment>
<dbReference type="SMART" id="SM00388">
    <property type="entry name" value="HisKA"/>
    <property type="match status" value="1"/>
</dbReference>
<dbReference type="SMART" id="SM00448">
    <property type="entry name" value="REC"/>
    <property type="match status" value="1"/>
</dbReference>
<dbReference type="InterPro" id="IPR003661">
    <property type="entry name" value="HisK_dim/P_dom"/>
</dbReference>
<evidence type="ECO:0000256" key="7">
    <source>
        <dbReference type="SAM" id="Phobius"/>
    </source>
</evidence>
<dbReference type="InterPro" id="IPR001789">
    <property type="entry name" value="Sig_transdc_resp-reg_receiver"/>
</dbReference>
<dbReference type="Pfam" id="PF13185">
    <property type="entry name" value="GAF_2"/>
    <property type="match status" value="1"/>
</dbReference>
<evidence type="ECO:0000259" key="9">
    <source>
        <dbReference type="PROSITE" id="PS50110"/>
    </source>
</evidence>
<evidence type="ECO:0000259" key="8">
    <source>
        <dbReference type="PROSITE" id="PS50109"/>
    </source>
</evidence>
<keyword evidence="5" id="KW-0418">Kinase</keyword>
<dbReference type="SUPFAM" id="SSF55874">
    <property type="entry name" value="ATPase domain of HSP90 chaperone/DNA topoisomerase II/histidine kinase"/>
    <property type="match status" value="1"/>
</dbReference>
<dbReference type="InterPro" id="IPR035965">
    <property type="entry name" value="PAS-like_dom_sf"/>
</dbReference>
<dbReference type="Gene3D" id="1.10.287.130">
    <property type="match status" value="1"/>
</dbReference>
<dbReference type="Gene3D" id="3.30.565.10">
    <property type="entry name" value="Histidine kinase-like ATPase, C-terminal domain"/>
    <property type="match status" value="1"/>
</dbReference>
<dbReference type="Pfam" id="PF02518">
    <property type="entry name" value="HATPase_c"/>
    <property type="match status" value="1"/>
</dbReference>
<dbReference type="InterPro" id="IPR036097">
    <property type="entry name" value="HisK_dim/P_sf"/>
</dbReference>
<dbReference type="EC" id="2.7.13.3" evidence="2"/>
<keyword evidence="7" id="KW-0472">Membrane</keyword>
<evidence type="ECO:0000313" key="10">
    <source>
        <dbReference type="EMBL" id="MFD2756054.1"/>
    </source>
</evidence>
<keyword evidence="10" id="KW-0067">ATP-binding</keyword>
<keyword evidence="10" id="KW-0547">Nucleotide-binding</keyword>
<dbReference type="InterPro" id="IPR029016">
    <property type="entry name" value="GAF-like_dom_sf"/>
</dbReference>
<accession>A0ABW5UT12</accession>
<dbReference type="PROSITE" id="PS50109">
    <property type="entry name" value="HIS_KIN"/>
    <property type="match status" value="1"/>
</dbReference>
<organism evidence="10 11">
    <name type="scientific">Comamonas terrae</name>
    <dbReference type="NCBI Taxonomy" id="673548"/>
    <lineage>
        <taxon>Bacteria</taxon>
        <taxon>Pseudomonadati</taxon>
        <taxon>Pseudomonadota</taxon>
        <taxon>Betaproteobacteria</taxon>
        <taxon>Burkholderiales</taxon>
        <taxon>Comamonadaceae</taxon>
        <taxon>Comamonas</taxon>
    </lineage>
</organism>
<evidence type="ECO:0000256" key="1">
    <source>
        <dbReference type="ARBA" id="ARBA00000085"/>
    </source>
</evidence>
<dbReference type="InterPro" id="IPR011006">
    <property type="entry name" value="CheY-like_superfamily"/>
</dbReference>
<dbReference type="SUPFAM" id="SSF47384">
    <property type="entry name" value="Homodimeric domain of signal transducing histidine kinase"/>
    <property type="match status" value="1"/>
</dbReference>
<protein>
    <recommendedName>
        <fullName evidence="2">histidine kinase</fullName>
        <ecNumber evidence="2">2.7.13.3</ecNumber>
    </recommendedName>
</protein>
<keyword evidence="7" id="KW-1133">Transmembrane helix</keyword>
<dbReference type="SMART" id="SM00387">
    <property type="entry name" value="HATPase_c"/>
    <property type="match status" value="1"/>
</dbReference>
<dbReference type="InterPro" id="IPR005467">
    <property type="entry name" value="His_kinase_dom"/>
</dbReference>
<reference evidence="11" key="1">
    <citation type="journal article" date="2019" name="Int. J. Syst. Evol. Microbiol.">
        <title>The Global Catalogue of Microorganisms (GCM) 10K type strain sequencing project: providing services to taxonomists for standard genome sequencing and annotation.</title>
        <authorList>
            <consortium name="The Broad Institute Genomics Platform"/>
            <consortium name="The Broad Institute Genome Sequencing Center for Infectious Disease"/>
            <person name="Wu L."/>
            <person name="Ma J."/>
        </authorList>
    </citation>
    <scope>NUCLEOTIDE SEQUENCE [LARGE SCALE GENOMIC DNA]</scope>
    <source>
        <strain evidence="11">TISTR 1906</strain>
    </source>
</reference>
<dbReference type="InterPro" id="IPR004358">
    <property type="entry name" value="Sig_transdc_His_kin-like_C"/>
</dbReference>
<dbReference type="CDD" id="cd17580">
    <property type="entry name" value="REC_2_DhkD-like"/>
    <property type="match status" value="1"/>
</dbReference>
<dbReference type="InterPro" id="IPR036890">
    <property type="entry name" value="HATPase_C_sf"/>
</dbReference>
<proteinExistence type="predicted"/>